<accession>A0A4S4LJ66</accession>
<feature type="region of interest" description="Disordered" evidence="2">
    <location>
        <begin position="366"/>
        <end position="408"/>
    </location>
</feature>
<evidence type="ECO:0000313" key="4">
    <source>
        <dbReference type="Proteomes" id="UP000310158"/>
    </source>
</evidence>
<feature type="compositionally biased region" description="Basic and acidic residues" evidence="2">
    <location>
        <begin position="496"/>
        <end position="513"/>
    </location>
</feature>
<dbReference type="EMBL" id="SGPL01000600">
    <property type="protein sequence ID" value="THH09940.1"/>
    <property type="molecule type" value="Genomic_DNA"/>
</dbReference>
<evidence type="ECO:0000256" key="1">
    <source>
        <dbReference type="SAM" id="Coils"/>
    </source>
</evidence>
<organism evidence="3 4">
    <name type="scientific">Bondarzewia mesenterica</name>
    <dbReference type="NCBI Taxonomy" id="1095465"/>
    <lineage>
        <taxon>Eukaryota</taxon>
        <taxon>Fungi</taxon>
        <taxon>Dikarya</taxon>
        <taxon>Basidiomycota</taxon>
        <taxon>Agaricomycotina</taxon>
        <taxon>Agaricomycetes</taxon>
        <taxon>Russulales</taxon>
        <taxon>Bondarzewiaceae</taxon>
        <taxon>Bondarzewia</taxon>
    </lineage>
</organism>
<sequence length="530" mass="59940">MDTADAEDEKEMLMDKLIMMVREGADGNEYQALLQRTNTWLKERCPDENWDLRSMYLLLLRYQQMHKEHQTAQLDAHEQSKECKSLRELLAEQSENARKEIEGLKRQLEDERATASAVERTLREHHARADTQWSRFGGFLVFSKYDEMMDEVRTLRDEVRSFAYSKQSRQNHYVGFEVRRVIDPSQLSIQGPDTPEVEDDMEVSYELTKPAAVDDQELSHFSPLPHQLSPFPTTLKTFSPLVKGVAQGEDEHEYHRGKLRGSRRDSGEERDKERSRTDDSKDGTQLSKTQSIPIVPSSNAISRFYEVNPPEGSVSLPHPAPASFYNKRFEKQREYSSLMRKKLGQWSPLPTLPTTPVVARIDSFDAAEEDEPATAPVSRTQRDQVRRETPPIYVNQTQTRSRNGSIYVQPQPTALPSIVTAPPTANYSTALNTSKAANPPQRPTAISRASDAAEALERRRRESGGSNRSVEAGQGQAPTLAQGSVKESATGFGDDGLSRRISLERRPSDRKVGVDGSSLRSRRMVSTMET</sequence>
<keyword evidence="4" id="KW-1185">Reference proteome</keyword>
<dbReference type="Proteomes" id="UP000310158">
    <property type="component" value="Unassembled WGS sequence"/>
</dbReference>
<gene>
    <name evidence="3" type="ORF">EW146_g8526</name>
</gene>
<dbReference type="OrthoDB" id="6105938at2759"/>
<feature type="coiled-coil region" evidence="1">
    <location>
        <begin position="76"/>
        <end position="121"/>
    </location>
</feature>
<feature type="compositionally biased region" description="Polar residues" evidence="2">
    <location>
        <begin position="476"/>
        <end position="487"/>
    </location>
</feature>
<feature type="compositionally biased region" description="Basic and acidic residues" evidence="2">
    <location>
        <begin position="252"/>
        <end position="282"/>
    </location>
</feature>
<protein>
    <submittedName>
        <fullName evidence="3">Uncharacterized protein</fullName>
    </submittedName>
</protein>
<reference evidence="3 4" key="1">
    <citation type="submission" date="2019-02" db="EMBL/GenBank/DDBJ databases">
        <title>Genome sequencing of the rare red list fungi Bondarzewia mesenterica.</title>
        <authorList>
            <person name="Buettner E."/>
            <person name="Kellner H."/>
        </authorList>
    </citation>
    <scope>NUCLEOTIDE SEQUENCE [LARGE SCALE GENOMIC DNA]</scope>
    <source>
        <strain evidence="3 4">DSM 108281</strain>
    </source>
</reference>
<evidence type="ECO:0000256" key="2">
    <source>
        <dbReference type="SAM" id="MobiDB-lite"/>
    </source>
</evidence>
<keyword evidence="1" id="KW-0175">Coiled coil</keyword>
<feature type="region of interest" description="Disordered" evidence="2">
    <location>
        <begin position="429"/>
        <end position="530"/>
    </location>
</feature>
<feature type="compositionally biased region" description="Polar residues" evidence="2">
    <location>
        <begin position="283"/>
        <end position="295"/>
    </location>
</feature>
<feature type="region of interest" description="Disordered" evidence="2">
    <location>
        <begin position="246"/>
        <end position="295"/>
    </location>
</feature>
<name>A0A4S4LJ66_9AGAM</name>
<feature type="compositionally biased region" description="Basic and acidic residues" evidence="2">
    <location>
        <begin position="380"/>
        <end position="389"/>
    </location>
</feature>
<dbReference type="AlphaFoldDB" id="A0A4S4LJ66"/>
<evidence type="ECO:0000313" key="3">
    <source>
        <dbReference type="EMBL" id="THH09940.1"/>
    </source>
</evidence>
<proteinExistence type="predicted"/>
<comment type="caution">
    <text evidence="3">The sequence shown here is derived from an EMBL/GenBank/DDBJ whole genome shotgun (WGS) entry which is preliminary data.</text>
</comment>
<feature type="compositionally biased region" description="Polar residues" evidence="2">
    <location>
        <begin position="394"/>
        <end position="408"/>
    </location>
</feature>